<sequence>MKGHQTSVTHLLVDSKNSSILISISRD</sequence>
<keyword evidence="2" id="KW-1185">Reference proteome</keyword>
<dbReference type="EMBL" id="JBBHLL010000272">
    <property type="protein sequence ID" value="KAK7807401.1"/>
    <property type="molecule type" value="Genomic_DNA"/>
</dbReference>
<evidence type="ECO:0000313" key="1">
    <source>
        <dbReference type="EMBL" id="KAK7807401.1"/>
    </source>
</evidence>
<proteinExistence type="predicted"/>
<evidence type="ECO:0000313" key="2">
    <source>
        <dbReference type="Proteomes" id="UP001488838"/>
    </source>
</evidence>
<gene>
    <name evidence="1" type="ORF">U0070_025033</name>
</gene>
<accession>A0AAW0HZ04</accession>
<dbReference type="Proteomes" id="UP001488838">
    <property type="component" value="Unassembled WGS sequence"/>
</dbReference>
<reference evidence="1 2" key="1">
    <citation type="journal article" date="2023" name="bioRxiv">
        <title>Conserved and derived expression patterns and positive selection on dental genes reveal complex evolutionary context of ever-growing rodent molars.</title>
        <authorList>
            <person name="Calamari Z.T."/>
            <person name="Song A."/>
            <person name="Cohen E."/>
            <person name="Akter M."/>
            <person name="Roy R.D."/>
            <person name="Hallikas O."/>
            <person name="Christensen M.M."/>
            <person name="Li P."/>
            <person name="Marangoni P."/>
            <person name="Jernvall J."/>
            <person name="Klein O.D."/>
        </authorList>
    </citation>
    <scope>NUCLEOTIDE SEQUENCE [LARGE SCALE GENOMIC DNA]</scope>
    <source>
        <strain evidence="1">V071</strain>
    </source>
</reference>
<feature type="non-terminal residue" evidence="1">
    <location>
        <position position="27"/>
    </location>
</feature>
<protein>
    <submittedName>
        <fullName evidence="1">Uncharacterized protein</fullName>
    </submittedName>
</protein>
<name>A0AAW0HZ04_MYOGA</name>
<comment type="caution">
    <text evidence="1">The sequence shown here is derived from an EMBL/GenBank/DDBJ whole genome shotgun (WGS) entry which is preliminary data.</text>
</comment>
<organism evidence="1 2">
    <name type="scientific">Myodes glareolus</name>
    <name type="common">Bank vole</name>
    <name type="synonym">Clethrionomys glareolus</name>
    <dbReference type="NCBI Taxonomy" id="447135"/>
    <lineage>
        <taxon>Eukaryota</taxon>
        <taxon>Metazoa</taxon>
        <taxon>Chordata</taxon>
        <taxon>Craniata</taxon>
        <taxon>Vertebrata</taxon>
        <taxon>Euteleostomi</taxon>
        <taxon>Mammalia</taxon>
        <taxon>Eutheria</taxon>
        <taxon>Euarchontoglires</taxon>
        <taxon>Glires</taxon>
        <taxon>Rodentia</taxon>
        <taxon>Myomorpha</taxon>
        <taxon>Muroidea</taxon>
        <taxon>Cricetidae</taxon>
        <taxon>Arvicolinae</taxon>
        <taxon>Myodes</taxon>
    </lineage>
</organism>
<dbReference type="AlphaFoldDB" id="A0AAW0HZ04"/>